<evidence type="ECO:0000256" key="2">
    <source>
        <dbReference type="ARBA" id="ARBA00022525"/>
    </source>
</evidence>
<dbReference type="PROSITE" id="PS00330">
    <property type="entry name" value="HEMOLYSIN_CALCIUM"/>
    <property type="match status" value="4"/>
</dbReference>
<organism evidence="4 5">
    <name type="scientific">Paracoccus thiocyanatus</name>
    <dbReference type="NCBI Taxonomy" id="34006"/>
    <lineage>
        <taxon>Bacteria</taxon>
        <taxon>Pseudomonadati</taxon>
        <taxon>Pseudomonadota</taxon>
        <taxon>Alphaproteobacteria</taxon>
        <taxon>Rhodobacterales</taxon>
        <taxon>Paracoccaceae</taxon>
        <taxon>Paracoccus</taxon>
    </lineage>
</organism>
<dbReference type="PRINTS" id="PR00313">
    <property type="entry name" value="CABNDNGRPT"/>
</dbReference>
<dbReference type="AlphaFoldDB" id="A0A1N6V1J1"/>
<gene>
    <name evidence="4" type="ORF">SAMN05421641_112101</name>
</gene>
<evidence type="ECO:0000256" key="3">
    <source>
        <dbReference type="SAM" id="MobiDB-lite"/>
    </source>
</evidence>
<dbReference type="InterPro" id="IPR001343">
    <property type="entry name" value="Hemolysn_Ca-bd"/>
</dbReference>
<dbReference type="InterPro" id="IPR018511">
    <property type="entry name" value="Hemolysin-typ_Ca-bd_CS"/>
</dbReference>
<dbReference type="InterPro" id="IPR050557">
    <property type="entry name" value="RTX_toxin/Mannuronan_C5-epim"/>
</dbReference>
<dbReference type="Gene3D" id="2.150.10.10">
    <property type="entry name" value="Serralysin-like metalloprotease, C-terminal"/>
    <property type="match status" value="2"/>
</dbReference>
<dbReference type="PANTHER" id="PTHR38340">
    <property type="entry name" value="S-LAYER PROTEIN"/>
    <property type="match status" value="1"/>
</dbReference>
<accession>A0A1N6V1J1</accession>
<proteinExistence type="predicted"/>
<sequence>MAVISGAAGNDSLHGTAGRDTIAGNAGRDTLNAGRGSDSVHGGPGPDVLIWDQDPASRGNLDIYQGGNAGERYDPDPYGALSGGDRLHLNGGGGFRVTFTTTEHGHAQDAFGNRLNFWGIERLQTGAGNDWISAQGARLNAARGSGADHTPVHGVTINSGGGHDYLHGGPGNDVLEGGNGNDSIYGGNGNDLLMPSQGNDFGHAGAGDDNVRWGNNGGMAPIHNIGRDTLVGGAGNDLLNVWAKGDGENSTGAHVVFTGRGAGHASYAPGNGTLTFREFELFWTHEGRDTVTAANAAIGLNAPGLHINTRWGDDRITGSAGRDTIEGGEGADTINGGRGNDFISMTEDVYAANGALAARDTARDVLILNDGFGTDTIRAFQVGDMRDAGGVLRLGDRLNVSGLHDAQGNRVDLGDVRVSAQGANAVLSFPNGERLILEGVDAAVLTRAMLHQMGIPQPAAQEGRAAAPALRAAQAEPDAAPQAAALAADADPGLAKAQADAAQVAADDPGASDTGWFAAGPADAADWNPGALLDLYRQQLPQDGQTALEALAQADGLHFDWG</sequence>
<comment type="subcellular location">
    <subcellularLocation>
        <location evidence="1">Secreted</location>
    </subcellularLocation>
</comment>
<feature type="region of interest" description="Disordered" evidence="3">
    <location>
        <begin position="1"/>
        <end position="54"/>
    </location>
</feature>
<protein>
    <submittedName>
        <fullName evidence="4">Hemolysin-type calcium-binding repeat-containing protein</fullName>
    </submittedName>
</protein>
<dbReference type="GO" id="GO:0005576">
    <property type="term" value="C:extracellular region"/>
    <property type="evidence" value="ECO:0007669"/>
    <property type="project" value="UniProtKB-SubCell"/>
</dbReference>
<evidence type="ECO:0000313" key="4">
    <source>
        <dbReference type="EMBL" id="SIQ71456.1"/>
    </source>
</evidence>
<evidence type="ECO:0000256" key="1">
    <source>
        <dbReference type="ARBA" id="ARBA00004613"/>
    </source>
</evidence>
<dbReference type="Pfam" id="PF00353">
    <property type="entry name" value="HemolysinCabind"/>
    <property type="match status" value="5"/>
</dbReference>
<dbReference type="Proteomes" id="UP000323956">
    <property type="component" value="Unassembled WGS sequence"/>
</dbReference>
<dbReference type="InterPro" id="IPR011049">
    <property type="entry name" value="Serralysin-like_metalloprot_C"/>
</dbReference>
<feature type="region of interest" description="Disordered" evidence="3">
    <location>
        <begin position="60"/>
        <end position="79"/>
    </location>
</feature>
<keyword evidence="2" id="KW-0964">Secreted</keyword>
<dbReference type="GO" id="GO:0005509">
    <property type="term" value="F:calcium ion binding"/>
    <property type="evidence" value="ECO:0007669"/>
    <property type="project" value="InterPro"/>
</dbReference>
<dbReference type="RefSeq" id="WP_149765833.1">
    <property type="nucleotide sequence ID" value="NZ_FTMK01000012.1"/>
</dbReference>
<dbReference type="EMBL" id="FTMK01000012">
    <property type="protein sequence ID" value="SIQ71456.1"/>
    <property type="molecule type" value="Genomic_DNA"/>
</dbReference>
<dbReference type="OrthoDB" id="7779218at2"/>
<name>A0A1N6V1J1_9RHOB</name>
<reference evidence="4 5" key="1">
    <citation type="submission" date="2017-01" db="EMBL/GenBank/DDBJ databases">
        <authorList>
            <person name="Varghese N."/>
            <person name="Submissions S."/>
        </authorList>
    </citation>
    <scope>NUCLEOTIDE SEQUENCE [LARGE SCALE GENOMIC DNA]</scope>
    <source>
        <strain evidence="4 5">ATCC 700171</strain>
    </source>
</reference>
<dbReference type="SUPFAM" id="SSF51120">
    <property type="entry name" value="beta-Roll"/>
    <property type="match status" value="3"/>
</dbReference>
<dbReference type="PANTHER" id="PTHR38340:SF1">
    <property type="entry name" value="S-LAYER PROTEIN"/>
    <property type="match status" value="1"/>
</dbReference>
<evidence type="ECO:0000313" key="5">
    <source>
        <dbReference type="Proteomes" id="UP000323956"/>
    </source>
</evidence>